<reference evidence="3 4" key="2">
    <citation type="journal article" date="2021" name="Mar. Drugs">
        <title>A New Micromonospora Strain with Antibiotic Activity Isolated from the Microbiome of a Mid-Atlantic Deep-Sea Sponge.</title>
        <authorList>
            <person name="Back C.R."/>
            <person name="Stennett H.L."/>
            <person name="Williams S.E."/>
            <person name="Wang L."/>
            <person name="Ojeda Gomez J."/>
            <person name="Abdulle O.M."/>
            <person name="Duffy T."/>
            <person name="Neal C."/>
            <person name="Mantell J."/>
            <person name="Jepson M.A."/>
            <person name="Hendry K.R."/>
            <person name="Powell D."/>
            <person name="Stach J.E.M."/>
            <person name="Essex-Lopresti A.E."/>
            <person name="Willis C.L."/>
            <person name="Curnow P."/>
            <person name="Race P.R."/>
        </authorList>
    </citation>
    <scope>NUCLEOTIDE SEQUENCE [LARGE SCALE GENOMIC DNA]</scope>
    <source>
        <strain evidence="3 4">28ISP2-46</strain>
    </source>
</reference>
<dbReference type="KEGG" id="mfeu:H1D33_07380"/>
<feature type="transmembrane region" description="Helical" evidence="2">
    <location>
        <begin position="6"/>
        <end position="30"/>
    </location>
</feature>
<gene>
    <name evidence="3" type="ORF">H1D33_07380</name>
</gene>
<organism evidence="3 4">
    <name type="scientific">Micromonospora robiginosa</name>
    <dbReference type="NCBI Taxonomy" id="2749844"/>
    <lineage>
        <taxon>Bacteria</taxon>
        <taxon>Bacillati</taxon>
        <taxon>Actinomycetota</taxon>
        <taxon>Actinomycetes</taxon>
        <taxon>Micromonosporales</taxon>
        <taxon>Micromonosporaceae</taxon>
        <taxon>Micromonospora</taxon>
    </lineage>
</organism>
<dbReference type="Proteomes" id="UP000510844">
    <property type="component" value="Chromosome"/>
</dbReference>
<dbReference type="AlphaFoldDB" id="A0A7L6B9N4"/>
<reference evidence="4" key="1">
    <citation type="submission" date="2020-07" db="EMBL/GenBank/DDBJ databases">
        <title>A new Micromonospora strain with potent antibiotic activity isolated from the microbiome of a mid-Atlantic deep-sea sponge.</title>
        <authorList>
            <person name="Back C.R."/>
            <person name="Stennett H.L."/>
            <person name="Williams S.E."/>
            <person name="Wang L."/>
            <person name="Ojeda Gomez J."/>
            <person name="Abdulle O.M."/>
            <person name="Duffy T."/>
            <person name="Hendry K.R."/>
            <person name="Powell D."/>
            <person name="Stach J.E."/>
            <person name="Essex-Lopresti A.E."/>
            <person name="Willis C.L."/>
            <person name="Curnow P."/>
            <person name="Race P.R."/>
        </authorList>
    </citation>
    <scope>NUCLEOTIDE SEQUENCE [LARGE SCALE GENOMIC DNA]</scope>
    <source>
        <strain evidence="4">28ISP2-46</strain>
    </source>
</reference>
<name>A0A7L6B9N4_9ACTN</name>
<proteinExistence type="predicted"/>
<evidence type="ECO:0000313" key="3">
    <source>
        <dbReference type="EMBL" id="QLQ38653.1"/>
    </source>
</evidence>
<accession>A0A7L6B9N4</accession>
<sequence>MDVVALYAAGAFVLLLAGLLYLTFVTWLLFCWSLARLPNGESLFERAPRVIESFDIRSWSEALLPWKILTRAMRRLMQGNGPSGLPAADTRGDADRKAYAPSQAAAEHTEA</sequence>
<feature type="region of interest" description="Disordered" evidence="1">
    <location>
        <begin position="79"/>
        <end position="111"/>
    </location>
</feature>
<keyword evidence="2" id="KW-0812">Transmembrane</keyword>
<evidence type="ECO:0000256" key="1">
    <source>
        <dbReference type="SAM" id="MobiDB-lite"/>
    </source>
</evidence>
<evidence type="ECO:0000256" key="2">
    <source>
        <dbReference type="SAM" id="Phobius"/>
    </source>
</evidence>
<protein>
    <submittedName>
        <fullName evidence="3">Uncharacterized protein</fullName>
    </submittedName>
</protein>
<keyword evidence="2" id="KW-1133">Transmembrane helix</keyword>
<dbReference type="EMBL" id="CP059322">
    <property type="protein sequence ID" value="QLQ38653.1"/>
    <property type="molecule type" value="Genomic_DNA"/>
</dbReference>
<dbReference type="RefSeq" id="WP_181571076.1">
    <property type="nucleotide sequence ID" value="NZ_CP059322.2"/>
</dbReference>
<keyword evidence="2" id="KW-0472">Membrane</keyword>
<keyword evidence="4" id="KW-1185">Reference proteome</keyword>
<evidence type="ECO:0000313" key="4">
    <source>
        <dbReference type="Proteomes" id="UP000510844"/>
    </source>
</evidence>